<comment type="PTM">
    <text evidence="6">Binds 1 heme c group covalently per subunit.</text>
</comment>
<dbReference type="InterPro" id="IPR011042">
    <property type="entry name" value="6-blade_b-propeller_TolB-like"/>
</dbReference>
<evidence type="ECO:0000259" key="9">
    <source>
        <dbReference type="PROSITE" id="PS51007"/>
    </source>
</evidence>
<reference evidence="10 11" key="1">
    <citation type="submission" date="2018-07" db="EMBL/GenBank/DDBJ databases">
        <title>A draft genome of a endophytic bacteria, a new species of Pedobacter.</title>
        <authorList>
            <person name="Zhang Z.D."/>
            <person name="Chen Z.J."/>
        </authorList>
    </citation>
    <scope>NUCLEOTIDE SEQUENCE [LARGE SCALE GENOMIC DNA]</scope>
    <source>
        <strain evidence="10 11">RS10</strain>
    </source>
</reference>
<dbReference type="PANTHER" id="PTHR19328:SF75">
    <property type="entry name" value="ALDOSE SUGAR DEHYDROGENASE YLII"/>
    <property type="match status" value="1"/>
</dbReference>
<feature type="region of interest" description="Disordered" evidence="7">
    <location>
        <begin position="189"/>
        <end position="216"/>
    </location>
</feature>
<dbReference type="SUPFAM" id="SSF46626">
    <property type="entry name" value="Cytochrome c"/>
    <property type="match status" value="1"/>
</dbReference>
<evidence type="ECO:0000256" key="3">
    <source>
        <dbReference type="ARBA" id="ARBA00022723"/>
    </source>
</evidence>
<evidence type="ECO:0000256" key="6">
    <source>
        <dbReference type="PIRSR" id="PIRSR602324-1"/>
    </source>
</evidence>
<dbReference type="Proteomes" id="UP000252081">
    <property type="component" value="Unassembled WGS sequence"/>
</dbReference>
<dbReference type="SUPFAM" id="SSF50952">
    <property type="entry name" value="Soluble quinoprotein glucose dehydrogenase"/>
    <property type="match status" value="1"/>
</dbReference>
<evidence type="ECO:0000256" key="7">
    <source>
        <dbReference type="SAM" id="MobiDB-lite"/>
    </source>
</evidence>
<dbReference type="InterPro" id="IPR013783">
    <property type="entry name" value="Ig-like_fold"/>
</dbReference>
<dbReference type="InterPro" id="IPR036909">
    <property type="entry name" value="Cyt_c-like_dom_sf"/>
</dbReference>
<dbReference type="InterPro" id="IPR000601">
    <property type="entry name" value="PKD_dom"/>
</dbReference>
<comment type="caution">
    <text evidence="10">The sequence shown here is derived from an EMBL/GenBank/DDBJ whole genome shotgun (WGS) entry which is preliminary data.</text>
</comment>
<dbReference type="InterPro" id="IPR012938">
    <property type="entry name" value="Glc/Sorbosone_DH"/>
</dbReference>
<feature type="domain" description="Cytochrome c" evidence="9">
    <location>
        <begin position="640"/>
        <end position="725"/>
    </location>
</feature>
<keyword evidence="4" id="KW-0249">Electron transport</keyword>
<dbReference type="InterPro" id="IPR002324">
    <property type="entry name" value="Cyt_c_ID"/>
</dbReference>
<evidence type="ECO:0000256" key="4">
    <source>
        <dbReference type="ARBA" id="ARBA00022982"/>
    </source>
</evidence>
<keyword evidence="5 6" id="KW-0408">Iron</keyword>
<dbReference type="CDD" id="cd00146">
    <property type="entry name" value="PKD"/>
    <property type="match status" value="1"/>
</dbReference>
<dbReference type="Gene3D" id="2.60.120.260">
    <property type="entry name" value="Galactose-binding domain-like"/>
    <property type="match status" value="1"/>
</dbReference>
<dbReference type="EMBL" id="QNQU01000043">
    <property type="protein sequence ID" value="RBQ02313.1"/>
    <property type="molecule type" value="Genomic_DNA"/>
</dbReference>
<proteinExistence type="predicted"/>
<keyword evidence="2 6" id="KW-0349">Heme</keyword>
<dbReference type="SMART" id="SM00089">
    <property type="entry name" value="PKD"/>
    <property type="match status" value="1"/>
</dbReference>
<dbReference type="Gene3D" id="1.10.760.10">
    <property type="entry name" value="Cytochrome c-like domain"/>
    <property type="match status" value="1"/>
</dbReference>
<evidence type="ECO:0000256" key="5">
    <source>
        <dbReference type="ARBA" id="ARBA00023004"/>
    </source>
</evidence>
<dbReference type="GO" id="GO:0009055">
    <property type="term" value="F:electron transfer activity"/>
    <property type="evidence" value="ECO:0007669"/>
    <property type="project" value="InterPro"/>
</dbReference>
<dbReference type="PRINTS" id="PR00606">
    <property type="entry name" value="CYTCHROMECID"/>
</dbReference>
<protein>
    <submittedName>
        <fullName evidence="10">PKD domain-containing protein</fullName>
    </submittedName>
</protein>
<feature type="binding site" description="covalent" evidence="6">
    <location>
        <position position="654"/>
    </location>
    <ligand>
        <name>heme c</name>
        <dbReference type="ChEBI" id="CHEBI:61717"/>
    </ligand>
</feature>
<keyword evidence="1" id="KW-0813">Transport</keyword>
<feature type="chain" id="PRO_5016933568" evidence="8">
    <location>
        <begin position="26"/>
        <end position="893"/>
    </location>
</feature>
<dbReference type="Pfam" id="PF00034">
    <property type="entry name" value="Cytochrom_C"/>
    <property type="match status" value="1"/>
</dbReference>
<evidence type="ECO:0000313" key="11">
    <source>
        <dbReference type="Proteomes" id="UP000252081"/>
    </source>
</evidence>
<evidence type="ECO:0000313" key="10">
    <source>
        <dbReference type="EMBL" id="RBQ02313.1"/>
    </source>
</evidence>
<dbReference type="Pfam" id="PF07995">
    <property type="entry name" value="GSDH"/>
    <property type="match status" value="1"/>
</dbReference>
<keyword evidence="3 6" id="KW-0479">Metal-binding</keyword>
<feature type="binding site" description="covalent" evidence="6">
    <location>
        <position position="658"/>
    </location>
    <ligand>
        <name>heme c</name>
        <dbReference type="ChEBI" id="CHEBI:61717"/>
    </ligand>
</feature>
<dbReference type="OrthoDB" id="9816308at2"/>
<feature type="binding site" description="covalent" evidence="6">
    <location>
        <position position="703"/>
    </location>
    <ligand>
        <name>heme c</name>
        <dbReference type="ChEBI" id="CHEBI:61717"/>
    </ligand>
</feature>
<dbReference type="RefSeq" id="WP_113952045.1">
    <property type="nucleotide sequence ID" value="NZ_QNQU01000043.1"/>
</dbReference>
<feature type="compositionally biased region" description="Basic and acidic residues" evidence="7">
    <location>
        <begin position="196"/>
        <end position="208"/>
    </location>
</feature>
<feature type="signal peptide" evidence="8">
    <location>
        <begin position="1"/>
        <end position="25"/>
    </location>
</feature>
<dbReference type="SUPFAM" id="SSF49299">
    <property type="entry name" value="PKD domain"/>
    <property type="match status" value="1"/>
</dbReference>
<dbReference type="Gene3D" id="2.60.40.10">
    <property type="entry name" value="Immunoglobulins"/>
    <property type="match status" value="1"/>
</dbReference>
<dbReference type="GO" id="GO:0020037">
    <property type="term" value="F:heme binding"/>
    <property type="evidence" value="ECO:0007669"/>
    <property type="project" value="InterPro"/>
</dbReference>
<dbReference type="InterPro" id="IPR009056">
    <property type="entry name" value="Cyt_c-like_dom"/>
</dbReference>
<dbReference type="Pfam" id="PF18911">
    <property type="entry name" value="PKD_4"/>
    <property type="match status" value="1"/>
</dbReference>
<dbReference type="GO" id="GO:0005506">
    <property type="term" value="F:iron ion binding"/>
    <property type="evidence" value="ECO:0007669"/>
    <property type="project" value="InterPro"/>
</dbReference>
<organism evidence="10 11">
    <name type="scientific">Pedobacter miscanthi</name>
    <dbReference type="NCBI Taxonomy" id="2259170"/>
    <lineage>
        <taxon>Bacteria</taxon>
        <taxon>Pseudomonadati</taxon>
        <taxon>Bacteroidota</taxon>
        <taxon>Sphingobacteriia</taxon>
        <taxon>Sphingobacteriales</taxon>
        <taxon>Sphingobacteriaceae</taxon>
        <taxon>Pedobacter</taxon>
    </lineage>
</organism>
<dbReference type="InterPro" id="IPR035986">
    <property type="entry name" value="PKD_dom_sf"/>
</dbReference>
<dbReference type="PANTHER" id="PTHR19328">
    <property type="entry name" value="HEDGEHOG-INTERACTING PROTEIN"/>
    <property type="match status" value="1"/>
</dbReference>
<gene>
    <name evidence="10" type="ORF">DRW42_27360</name>
</gene>
<name>A0A366KM21_9SPHI</name>
<keyword evidence="11" id="KW-1185">Reference proteome</keyword>
<evidence type="ECO:0000256" key="8">
    <source>
        <dbReference type="SAM" id="SignalP"/>
    </source>
</evidence>
<dbReference type="PROSITE" id="PS51007">
    <property type="entry name" value="CYTC"/>
    <property type="match status" value="1"/>
</dbReference>
<dbReference type="InterPro" id="IPR011041">
    <property type="entry name" value="Quinoprot_gluc/sorb_DH_b-prop"/>
</dbReference>
<dbReference type="AlphaFoldDB" id="A0A366KM21"/>
<accession>A0A366KM21</accession>
<evidence type="ECO:0000256" key="1">
    <source>
        <dbReference type="ARBA" id="ARBA00022448"/>
    </source>
</evidence>
<dbReference type="Gene3D" id="2.120.10.30">
    <property type="entry name" value="TolB, C-terminal domain"/>
    <property type="match status" value="1"/>
</dbReference>
<keyword evidence="8" id="KW-0732">Signal</keyword>
<evidence type="ECO:0000256" key="2">
    <source>
        <dbReference type="ARBA" id="ARBA00022617"/>
    </source>
</evidence>
<dbReference type="InterPro" id="IPR022409">
    <property type="entry name" value="PKD/Chitinase_dom"/>
</dbReference>
<sequence length="893" mass="98470">MFSINLKRFLPLVFTAAFITTGVLAQNAHGPEMNRFTKIVLAQKLEEPMQFQVLKDGRVLYAERKGKIKVYNPKTKNLDVIAEIPVSTEYVDKNGKREEGEDGLQGVILDPNFDKNRWVYTYYSVKGAEAVNSLVRFTWAGTKLDMASAKVVLKVPVQREECCHVGGGMLFDKDNNLFLSTGDNTFSRSSDGFTPIDERAGESARDAQKSSSNTNDLRGKILRIHPEPDGTYTIPEGNLFPKGTAKTRPEIYTMGNRNPWRMSLDSKTNWLYWGEVGPDGSNASESRGPASYDEFNRAKKAGNFGWPYFIGNNLPYRYYDFATKKSGDLYDPLRPVNHSPNNTGLTVLPPTETSLVWYPYGASEYFPLMGSGGRSAVGGPIFHQNDFKGAGNVFPVYYEGKWFITDWVRGWILTITMDEEGNYKSMERFMPELSLRGPIDMKFGPDGSLYILEYGNGYFKDNPEAELIKIEYNGGNRKPVVQVAADNVSGALPLRVKLSSAGTMDYDGDVLKYEWRITKDKTLKSVFKTANPELQLTAAGVYKATLTVTDPSGAKNSKSVEISAGNAAPLVKFDFVKGNSSFYFPGNTITYAVNVSDKEDGSLKDKRITPSQVAVSINYLSEGYDMTTIAQHQQRFDAAAQFEVGRLLMKKSTCSACHDLTAKSLGPPFTQVALKYKGDKGAQERLVKKVINGGSGVWGDAMMPAHATLPPSEVNAIVKYILSLGDKQTAPDNLPVKGTYTTNVPANATNKGSFIFRAAYRDKGAGKLASQLSESIVVLRNPYLPVNESNCNKGFSFNNDRSVATSTDKGAYLLFRKIDLKDIRTIEVVGDKTAPDQVEVRLGSPNGKTIGKTTRKQDNKGIIDIDNVNGIADVYVVFLQPGISVKGINVTAR</sequence>